<dbReference type="NCBIfam" id="NF005797">
    <property type="entry name" value="PRK07638.1"/>
    <property type="match status" value="1"/>
</dbReference>
<evidence type="ECO:0000259" key="3">
    <source>
        <dbReference type="Pfam" id="PF00501"/>
    </source>
</evidence>
<comment type="caution">
    <text evidence="5">The sequence shown here is derived from an EMBL/GenBank/DDBJ whole genome shotgun (WGS) entry which is preliminary data.</text>
</comment>
<proteinExistence type="inferred from homology"/>
<sequence>MATITDTYADQSPEKIALQTLHEKITYKTWNEKVCQTANWLDSLNLANHTLGFLLPNGIPFLQLFTGASLAGWTSVPFDPKWTEAELLQRLSLSRPSVFITTQELYPNVKHLHHHVLLWEDCFRKINLFSKARTQPADGKLPFYMGFTSGTTGVPKAFIRSHDSWVASFDCNRVDFHLDESDQVLIPGALIHSHFLYGAISTLYLGGSVYLLEKFSATQTLSIIELQPITTIYVVPTMLAALHKLERAIEKPLKILSSGAKWEEHSKELMKFMFPNMSMYEFYGASELSFVTVLTEHQKPGSVGKPCHNVEIQIRKENSEPALPNETGKIFVRSKLTFIGYLNEGTLQTIHDEHGWITVHDMGYLDEDGFLFIQGREKNMILYGAINIFPEEIEKVLSGHPGVEEVAVIGVPDPYWGQIVAAVVKGNARKKELKRRCRQTLSSFKVPRKWVFVDEMPHTTSGKIARPQVRELIESKVNRH</sequence>
<dbReference type="InterPro" id="IPR025110">
    <property type="entry name" value="AMP-bd_C"/>
</dbReference>
<dbReference type="SUPFAM" id="SSF56801">
    <property type="entry name" value="Acetyl-CoA synthetase-like"/>
    <property type="match status" value="1"/>
</dbReference>
<name>A0ABT9XY10_9BACI</name>
<dbReference type="Gene3D" id="3.30.300.30">
    <property type="match status" value="1"/>
</dbReference>
<dbReference type="InterPro" id="IPR042099">
    <property type="entry name" value="ANL_N_sf"/>
</dbReference>
<dbReference type="EC" id="6.2.1.3" evidence="5"/>
<dbReference type="Pfam" id="PF00501">
    <property type="entry name" value="AMP-binding"/>
    <property type="match status" value="1"/>
</dbReference>
<comment type="similarity">
    <text evidence="1">Belongs to the ATP-dependent AMP-binding enzyme family.</text>
</comment>
<evidence type="ECO:0000313" key="6">
    <source>
        <dbReference type="Proteomes" id="UP001224122"/>
    </source>
</evidence>
<dbReference type="GO" id="GO:0004467">
    <property type="term" value="F:long-chain fatty acid-CoA ligase activity"/>
    <property type="evidence" value="ECO:0007669"/>
    <property type="project" value="UniProtKB-EC"/>
</dbReference>
<dbReference type="Gene3D" id="3.40.50.12780">
    <property type="entry name" value="N-terminal domain of ligase-like"/>
    <property type="match status" value="1"/>
</dbReference>
<protein>
    <submittedName>
        <fullName evidence="5">Long-chain acyl-CoA synthetase</fullName>
        <ecNumber evidence="5">6.2.1.3</ecNumber>
    </submittedName>
</protein>
<dbReference type="RefSeq" id="WP_307410346.1">
    <property type="nucleotide sequence ID" value="NZ_JAUSTW010000006.1"/>
</dbReference>
<dbReference type="InterPro" id="IPR020845">
    <property type="entry name" value="AMP-binding_CS"/>
</dbReference>
<evidence type="ECO:0000259" key="4">
    <source>
        <dbReference type="Pfam" id="PF13193"/>
    </source>
</evidence>
<dbReference type="InterPro" id="IPR000873">
    <property type="entry name" value="AMP-dep_synth/lig_dom"/>
</dbReference>
<feature type="domain" description="AMP-binding enzyme C-terminal" evidence="4">
    <location>
        <begin position="392"/>
        <end position="463"/>
    </location>
</feature>
<reference evidence="5 6" key="1">
    <citation type="submission" date="2023-07" db="EMBL/GenBank/DDBJ databases">
        <title>Genomic Encyclopedia of Type Strains, Phase IV (KMG-IV): sequencing the most valuable type-strain genomes for metagenomic binning, comparative biology and taxonomic classification.</title>
        <authorList>
            <person name="Goeker M."/>
        </authorList>
    </citation>
    <scope>NUCLEOTIDE SEQUENCE [LARGE SCALE GENOMIC DNA]</scope>
    <source>
        <strain evidence="5 6">DSM 27594</strain>
    </source>
</reference>
<dbReference type="PANTHER" id="PTHR43201:SF5">
    <property type="entry name" value="MEDIUM-CHAIN ACYL-COA LIGASE ACSF2, MITOCHONDRIAL"/>
    <property type="match status" value="1"/>
</dbReference>
<evidence type="ECO:0000313" key="5">
    <source>
        <dbReference type="EMBL" id="MDQ0200465.1"/>
    </source>
</evidence>
<keyword evidence="2 5" id="KW-0436">Ligase</keyword>
<organism evidence="5 6">
    <name type="scientific">Neobacillus ginsengisoli</name>
    <dbReference type="NCBI Taxonomy" id="904295"/>
    <lineage>
        <taxon>Bacteria</taxon>
        <taxon>Bacillati</taxon>
        <taxon>Bacillota</taxon>
        <taxon>Bacilli</taxon>
        <taxon>Bacillales</taxon>
        <taxon>Bacillaceae</taxon>
        <taxon>Neobacillus</taxon>
    </lineage>
</organism>
<dbReference type="Proteomes" id="UP001224122">
    <property type="component" value="Unassembled WGS sequence"/>
</dbReference>
<gene>
    <name evidence="5" type="ORF">J2S10_003654</name>
</gene>
<keyword evidence="6" id="KW-1185">Reference proteome</keyword>
<dbReference type="PANTHER" id="PTHR43201">
    <property type="entry name" value="ACYL-COA SYNTHETASE"/>
    <property type="match status" value="1"/>
</dbReference>
<dbReference type="PROSITE" id="PS00455">
    <property type="entry name" value="AMP_BINDING"/>
    <property type="match status" value="1"/>
</dbReference>
<dbReference type="Pfam" id="PF13193">
    <property type="entry name" value="AMP-binding_C"/>
    <property type="match status" value="1"/>
</dbReference>
<dbReference type="InterPro" id="IPR045851">
    <property type="entry name" value="AMP-bd_C_sf"/>
</dbReference>
<evidence type="ECO:0000256" key="2">
    <source>
        <dbReference type="ARBA" id="ARBA00022598"/>
    </source>
</evidence>
<dbReference type="EMBL" id="JAUSTW010000006">
    <property type="protein sequence ID" value="MDQ0200465.1"/>
    <property type="molecule type" value="Genomic_DNA"/>
</dbReference>
<evidence type="ECO:0000256" key="1">
    <source>
        <dbReference type="ARBA" id="ARBA00006432"/>
    </source>
</evidence>
<feature type="domain" description="AMP-dependent synthetase/ligase" evidence="3">
    <location>
        <begin position="8"/>
        <end position="342"/>
    </location>
</feature>
<accession>A0ABT9XY10</accession>